<dbReference type="EMBL" id="CM035423">
    <property type="protein sequence ID" value="KAH7366143.1"/>
    <property type="molecule type" value="Genomic_DNA"/>
</dbReference>
<protein>
    <submittedName>
        <fullName evidence="1">Uncharacterized protein</fullName>
    </submittedName>
</protein>
<accession>A0A8T2SUY7</accession>
<reference evidence="1" key="1">
    <citation type="submission" date="2021-08" db="EMBL/GenBank/DDBJ databases">
        <title>WGS assembly of Ceratopteris richardii.</title>
        <authorList>
            <person name="Marchant D.B."/>
            <person name="Chen G."/>
            <person name="Jenkins J."/>
            <person name="Shu S."/>
            <person name="Leebens-Mack J."/>
            <person name="Grimwood J."/>
            <person name="Schmutz J."/>
            <person name="Soltis P."/>
            <person name="Soltis D."/>
            <person name="Chen Z.-H."/>
        </authorList>
    </citation>
    <scope>NUCLEOTIDE SEQUENCE</scope>
    <source>
        <strain evidence="1">Whitten #5841</strain>
        <tissue evidence="1">Leaf</tissue>
    </source>
</reference>
<proteinExistence type="predicted"/>
<comment type="caution">
    <text evidence="1">The sequence shown here is derived from an EMBL/GenBank/DDBJ whole genome shotgun (WGS) entry which is preliminary data.</text>
</comment>
<sequence length="119" mass="13337">MSLLCVSRVVALLLFCTWTRILDSLLSMFSSMWHSMGLMANGLNMLAVGLDERRVNLEPSFLLPCKVVRVLGLLLQLQHYLVMLSGRLAFDHLESSRTCGVAIADMHTMAGHIFMRISL</sequence>
<name>A0A8T2SUY7_CERRI</name>
<gene>
    <name evidence="1" type="ORF">KP509_18G065100</name>
</gene>
<organism evidence="1 2">
    <name type="scientific">Ceratopteris richardii</name>
    <name type="common">Triangle waterfern</name>
    <dbReference type="NCBI Taxonomy" id="49495"/>
    <lineage>
        <taxon>Eukaryota</taxon>
        <taxon>Viridiplantae</taxon>
        <taxon>Streptophyta</taxon>
        <taxon>Embryophyta</taxon>
        <taxon>Tracheophyta</taxon>
        <taxon>Polypodiopsida</taxon>
        <taxon>Polypodiidae</taxon>
        <taxon>Polypodiales</taxon>
        <taxon>Pteridineae</taxon>
        <taxon>Pteridaceae</taxon>
        <taxon>Parkerioideae</taxon>
        <taxon>Ceratopteris</taxon>
    </lineage>
</organism>
<dbReference type="AlphaFoldDB" id="A0A8T2SUY7"/>
<dbReference type="Proteomes" id="UP000825935">
    <property type="component" value="Chromosome 18"/>
</dbReference>
<evidence type="ECO:0000313" key="2">
    <source>
        <dbReference type="Proteomes" id="UP000825935"/>
    </source>
</evidence>
<keyword evidence="2" id="KW-1185">Reference proteome</keyword>
<evidence type="ECO:0000313" key="1">
    <source>
        <dbReference type="EMBL" id="KAH7366143.1"/>
    </source>
</evidence>